<name>A0A834XF87_9FABA</name>
<dbReference type="AlphaFoldDB" id="A0A834XF87"/>
<dbReference type="EMBL" id="JAAIUW010000001">
    <property type="protein sequence ID" value="KAF7843380.1"/>
    <property type="molecule type" value="Genomic_DNA"/>
</dbReference>
<gene>
    <name evidence="2" type="ORF">G2W53_000285</name>
</gene>
<sequence>MVERKQDVVDPLCLGPLEKTPDT</sequence>
<evidence type="ECO:0000313" key="3">
    <source>
        <dbReference type="Proteomes" id="UP000634136"/>
    </source>
</evidence>
<dbReference type="Proteomes" id="UP000634136">
    <property type="component" value="Unassembled WGS sequence"/>
</dbReference>
<evidence type="ECO:0000256" key="1">
    <source>
        <dbReference type="SAM" id="MobiDB-lite"/>
    </source>
</evidence>
<comment type="caution">
    <text evidence="2">The sequence shown here is derived from an EMBL/GenBank/DDBJ whole genome shotgun (WGS) entry which is preliminary data.</text>
</comment>
<feature type="region of interest" description="Disordered" evidence="1">
    <location>
        <begin position="1"/>
        <end position="23"/>
    </location>
</feature>
<organism evidence="2 3">
    <name type="scientific">Senna tora</name>
    <dbReference type="NCBI Taxonomy" id="362788"/>
    <lineage>
        <taxon>Eukaryota</taxon>
        <taxon>Viridiplantae</taxon>
        <taxon>Streptophyta</taxon>
        <taxon>Embryophyta</taxon>
        <taxon>Tracheophyta</taxon>
        <taxon>Spermatophyta</taxon>
        <taxon>Magnoliopsida</taxon>
        <taxon>eudicotyledons</taxon>
        <taxon>Gunneridae</taxon>
        <taxon>Pentapetalae</taxon>
        <taxon>rosids</taxon>
        <taxon>fabids</taxon>
        <taxon>Fabales</taxon>
        <taxon>Fabaceae</taxon>
        <taxon>Caesalpinioideae</taxon>
        <taxon>Cassia clade</taxon>
        <taxon>Senna</taxon>
    </lineage>
</organism>
<protein>
    <submittedName>
        <fullName evidence="2">Uncharacterized protein</fullName>
    </submittedName>
</protein>
<keyword evidence="3" id="KW-1185">Reference proteome</keyword>
<proteinExistence type="predicted"/>
<evidence type="ECO:0000313" key="2">
    <source>
        <dbReference type="EMBL" id="KAF7843380.1"/>
    </source>
</evidence>
<accession>A0A834XF87</accession>
<reference evidence="2" key="1">
    <citation type="submission" date="2020-09" db="EMBL/GenBank/DDBJ databases">
        <title>Genome-Enabled Discovery of Anthraquinone Biosynthesis in Senna tora.</title>
        <authorList>
            <person name="Kang S.-H."/>
            <person name="Pandey R.P."/>
            <person name="Lee C.-M."/>
            <person name="Sim J.-S."/>
            <person name="Jeong J.-T."/>
            <person name="Choi B.-S."/>
            <person name="Jung M."/>
            <person name="Ginzburg D."/>
            <person name="Zhao K."/>
            <person name="Won S.Y."/>
            <person name="Oh T.-J."/>
            <person name="Yu Y."/>
            <person name="Kim N.-H."/>
            <person name="Lee O.R."/>
            <person name="Lee T.-H."/>
            <person name="Bashyal P."/>
            <person name="Kim T.-S."/>
            <person name="Lee W.-H."/>
            <person name="Kawkins C."/>
            <person name="Kim C.-K."/>
            <person name="Kim J.S."/>
            <person name="Ahn B.O."/>
            <person name="Rhee S.Y."/>
            <person name="Sohng J.K."/>
        </authorList>
    </citation>
    <scope>NUCLEOTIDE SEQUENCE</scope>
    <source>
        <tissue evidence="2">Leaf</tissue>
    </source>
</reference>